<organism evidence="1 2">
    <name type="scientific">Linum trigynum</name>
    <dbReference type="NCBI Taxonomy" id="586398"/>
    <lineage>
        <taxon>Eukaryota</taxon>
        <taxon>Viridiplantae</taxon>
        <taxon>Streptophyta</taxon>
        <taxon>Embryophyta</taxon>
        <taxon>Tracheophyta</taxon>
        <taxon>Spermatophyta</taxon>
        <taxon>Magnoliopsida</taxon>
        <taxon>eudicotyledons</taxon>
        <taxon>Gunneridae</taxon>
        <taxon>Pentapetalae</taxon>
        <taxon>rosids</taxon>
        <taxon>fabids</taxon>
        <taxon>Malpighiales</taxon>
        <taxon>Linaceae</taxon>
        <taxon>Linum</taxon>
    </lineage>
</organism>
<evidence type="ECO:0000313" key="1">
    <source>
        <dbReference type="EMBL" id="CAL1382106.1"/>
    </source>
</evidence>
<reference evidence="1 2" key="1">
    <citation type="submission" date="2024-04" db="EMBL/GenBank/DDBJ databases">
        <authorList>
            <person name="Fracassetti M."/>
        </authorList>
    </citation>
    <scope>NUCLEOTIDE SEQUENCE [LARGE SCALE GENOMIC DNA]</scope>
</reference>
<dbReference type="AlphaFoldDB" id="A0AAV2E880"/>
<protein>
    <submittedName>
        <fullName evidence="1">Uncharacterized protein</fullName>
    </submittedName>
</protein>
<sequence length="90" mass="9939">MWGCLPTSASLPSFSWTQIAELRVREIGQQLCSFDIASQVQLEVMPVHFEGLNLQSGDLDGAIGKHLDDREWSRPQGAQLTQKESQAGIV</sequence>
<keyword evidence="2" id="KW-1185">Reference proteome</keyword>
<proteinExistence type="predicted"/>
<dbReference type="EMBL" id="OZ034817">
    <property type="protein sequence ID" value="CAL1382106.1"/>
    <property type="molecule type" value="Genomic_DNA"/>
</dbReference>
<dbReference type="Proteomes" id="UP001497516">
    <property type="component" value="Chromosome 4"/>
</dbReference>
<name>A0AAV2E880_9ROSI</name>
<gene>
    <name evidence="1" type="ORF">LTRI10_LOCUS23447</name>
</gene>
<accession>A0AAV2E880</accession>
<evidence type="ECO:0000313" key="2">
    <source>
        <dbReference type="Proteomes" id="UP001497516"/>
    </source>
</evidence>